<proteinExistence type="inferred from homology"/>
<name>A0AAJ4XJ36_9BASI</name>
<keyword evidence="1" id="KW-0482">Metalloprotease</keyword>
<dbReference type="Gene3D" id="3.20.20.140">
    <property type="entry name" value="Metal-dependent hydrolases"/>
    <property type="match status" value="1"/>
</dbReference>
<keyword evidence="1" id="KW-0862">Zinc</keyword>
<feature type="region of interest" description="Disordered" evidence="2">
    <location>
        <begin position="445"/>
        <end position="469"/>
    </location>
</feature>
<evidence type="ECO:0000256" key="1">
    <source>
        <dbReference type="RuleBase" id="RU341113"/>
    </source>
</evidence>
<dbReference type="PROSITE" id="PS51365">
    <property type="entry name" value="RENAL_DIPEPTIDASE_2"/>
    <property type="match status" value="1"/>
</dbReference>
<comment type="catalytic activity">
    <reaction evidence="1">
        <text>an L-aminoacyl-L-amino acid + H2O = 2 an L-alpha-amino acid</text>
        <dbReference type="Rhea" id="RHEA:48940"/>
        <dbReference type="ChEBI" id="CHEBI:15377"/>
        <dbReference type="ChEBI" id="CHEBI:59869"/>
        <dbReference type="ChEBI" id="CHEBI:77460"/>
        <dbReference type="EC" id="3.4.13.19"/>
    </reaction>
</comment>
<feature type="compositionally biased region" description="Polar residues" evidence="2">
    <location>
        <begin position="448"/>
        <end position="457"/>
    </location>
</feature>
<evidence type="ECO:0000313" key="4">
    <source>
        <dbReference type="EMBL" id="SNX82896.1"/>
    </source>
</evidence>
<dbReference type="PANTHER" id="PTHR10443:SF12">
    <property type="entry name" value="DIPEPTIDASE"/>
    <property type="match status" value="1"/>
</dbReference>
<dbReference type="GO" id="GO:0070573">
    <property type="term" value="F:metallodipeptidase activity"/>
    <property type="evidence" value="ECO:0007669"/>
    <property type="project" value="InterPro"/>
</dbReference>
<evidence type="ECO:0000256" key="2">
    <source>
        <dbReference type="SAM" id="MobiDB-lite"/>
    </source>
</evidence>
<dbReference type="Proteomes" id="UP001294444">
    <property type="component" value="Unassembled WGS sequence"/>
</dbReference>
<dbReference type="PANTHER" id="PTHR10443">
    <property type="entry name" value="MICROSOMAL DIPEPTIDASE"/>
    <property type="match status" value="1"/>
</dbReference>
<dbReference type="GO" id="GO:0046872">
    <property type="term" value="F:metal ion binding"/>
    <property type="evidence" value="ECO:0007669"/>
    <property type="project" value="UniProtKB-UniRule"/>
</dbReference>
<feature type="transmembrane region" description="Helical" evidence="3">
    <location>
        <begin position="34"/>
        <end position="53"/>
    </location>
</feature>
<gene>
    <name evidence="4" type="ORF">MEPE_01602</name>
</gene>
<sequence length="469" mass="51676">MAITGLLNKAQEGWLPGGDINAAIRRKLVFKARLRLAAWATALCLAFIFWPSFTCVTNTISTLWQPRMDARCDSTSSSWRCVNARKHAVQLLSKHPLIDGHVDVPVVARYRYGNKVENIPFDQPAFLNGSYPTTGHVDIPRLRAGKSGGFFWSAYVACPDDSTVGDDFEHAGSDIAVRDTLEQLDVIKQMNVKYPHDFGLVASVSEARNAFKHGKMISFIGIEGAHSLGNSLYALRAFSSMFSNKVPGPVRYLTLTHTCHNAFADSAGQQPPRWNGLSPFAPHLINELNRLAIVPDLSHVSDETALQTIVMTRGPVMLSHSAARALKDLERNVPDSVLAKLAGSEKDHVVMINAYPGFIGGSEDLEQVIKHVEHVSSIIGKDHVGVGTDFDGILSVPKGFEDVSHYPDLVAKLIHRGWTDREIVGFVGENVLRVLENAEHVAHKMSKNGAQPDNTRWNDVFDHKSHNEL</sequence>
<dbReference type="AlphaFoldDB" id="A0AAJ4XJ36"/>
<dbReference type="CDD" id="cd01301">
    <property type="entry name" value="rDP_like"/>
    <property type="match status" value="1"/>
</dbReference>
<keyword evidence="3" id="KW-0812">Transmembrane</keyword>
<protein>
    <recommendedName>
        <fullName evidence="1">Dipeptidase</fullName>
        <ecNumber evidence="1">3.4.13.19</ecNumber>
    </recommendedName>
</protein>
<comment type="caution">
    <text evidence="4">The sequence shown here is derived from an EMBL/GenBank/DDBJ whole genome shotgun (WGS) entry which is preliminary data.</text>
</comment>
<keyword evidence="5" id="KW-1185">Reference proteome</keyword>
<keyword evidence="3" id="KW-1133">Transmembrane helix</keyword>
<feature type="compositionally biased region" description="Basic and acidic residues" evidence="2">
    <location>
        <begin position="459"/>
        <end position="469"/>
    </location>
</feature>
<keyword evidence="1" id="KW-0645">Protease</keyword>
<keyword evidence="1" id="KW-0378">Hydrolase</keyword>
<keyword evidence="1" id="KW-0479">Metal-binding</keyword>
<dbReference type="SUPFAM" id="SSF51556">
    <property type="entry name" value="Metallo-dependent hydrolases"/>
    <property type="match status" value="1"/>
</dbReference>
<evidence type="ECO:0000313" key="5">
    <source>
        <dbReference type="Proteomes" id="UP001294444"/>
    </source>
</evidence>
<dbReference type="EC" id="3.4.13.19" evidence="1"/>
<keyword evidence="1" id="KW-0224">Dipeptidase</keyword>
<comment type="cofactor">
    <cofactor evidence="1">
        <name>Zn(2+)</name>
        <dbReference type="ChEBI" id="CHEBI:29105"/>
    </cofactor>
</comment>
<evidence type="ECO:0000256" key="3">
    <source>
        <dbReference type="SAM" id="Phobius"/>
    </source>
</evidence>
<dbReference type="InterPro" id="IPR008257">
    <property type="entry name" value="Pept_M19"/>
</dbReference>
<dbReference type="EMBL" id="OAPG01000003">
    <property type="protein sequence ID" value="SNX82896.1"/>
    <property type="molecule type" value="Genomic_DNA"/>
</dbReference>
<dbReference type="InterPro" id="IPR032466">
    <property type="entry name" value="Metal_Hydrolase"/>
</dbReference>
<dbReference type="Pfam" id="PF01244">
    <property type="entry name" value="Peptidase_M19"/>
    <property type="match status" value="1"/>
</dbReference>
<keyword evidence="3" id="KW-0472">Membrane</keyword>
<reference evidence="4" key="1">
    <citation type="submission" date="2023-10" db="EMBL/GenBank/DDBJ databases">
        <authorList>
            <person name="Guldener U."/>
        </authorList>
    </citation>
    <scope>NUCLEOTIDE SEQUENCE</scope>
    <source>
        <strain evidence="4">Mp4</strain>
    </source>
</reference>
<dbReference type="GO" id="GO:0006508">
    <property type="term" value="P:proteolysis"/>
    <property type="evidence" value="ECO:0007669"/>
    <property type="project" value="UniProtKB-KW"/>
</dbReference>
<organism evidence="4 5">
    <name type="scientific">Melanopsichium pennsylvanicum</name>
    <dbReference type="NCBI Taxonomy" id="63383"/>
    <lineage>
        <taxon>Eukaryota</taxon>
        <taxon>Fungi</taxon>
        <taxon>Dikarya</taxon>
        <taxon>Basidiomycota</taxon>
        <taxon>Ustilaginomycotina</taxon>
        <taxon>Ustilaginomycetes</taxon>
        <taxon>Ustilaginales</taxon>
        <taxon>Ustilaginaceae</taxon>
        <taxon>Melanopsichium</taxon>
    </lineage>
</organism>
<comment type="similarity">
    <text evidence="1">Belongs to the metallo-dependent hydrolases superfamily. Peptidase M19 family.</text>
</comment>
<accession>A0AAJ4XJ36</accession>